<proteinExistence type="predicted"/>
<dbReference type="PANTHER" id="PTHR34136:SF1">
    <property type="entry name" value="UDP-N-ACETYL-D-MANNOSAMINURONIC ACID TRANSFERASE"/>
    <property type="match status" value="1"/>
</dbReference>
<dbReference type="NCBIfam" id="TIGR00696">
    <property type="entry name" value="wecG_tagA_cpsF"/>
    <property type="match status" value="1"/>
</dbReference>
<accession>A0ABW8AT76</accession>
<dbReference type="PANTHER" id="PTHR34136">
    <property type="match status" value="1"/>
</dbReference>
<evidence type="ECO:0000313" key="4">
    <source>
        <dbReference type="Proteomes" id="UP001612915"/>
    </source>
</evidence>
<evidence type="ECO:0000256" key="2">
    <source>
        <dbReference type="ARBA" id="ARBA00022679"/>
    </source>
</evidence>
<dbReference type="Proteomes" id="UP001612915">
    <property type="component" value="Unassembled WGS sequence"/>
</dbReference>
<evidence type="ECO:0000256" key="1">
    <source>
        <dbReference type="ARBA" id="ARBA00022676"/>
    </source>
</evidence>
<dbReference type="Pfam" id="PF03808">
    <property type="entry name" value="Glyco_tran_WecG"/>
    <property type="match status" value="1"/>
</dbReference>
<dbReference type="EMBL" id="JBITLV010000008">
    <property type="protein sequence ID" value="MFI7589587.1"/>
    <property type="molecule type" value="Genomic_DNA"/>
</dbReference>
<name>A0ABW8AT76_9ACTN</name>
<keyword evidence="1" id="KW-0328">Glycosyltransferase</keyword>
<dbReference type="CDD" id="cd06533">
    <property type="entry name" value="Glyco_transf_WecG_TagA"/>
    <property type="match status" value="1"/>
</dbReference>
<dbReference type="RefSeq" id="WP_398284191.1">
    <property type="nucleotide sequence ID" value="NZ_JBITLV010000008.1"/>
</dbReference>
<organism evidence="3 4">
    <name type="scientific">Spongisporangium articulatum</name>
    <dbReference type="NCBI Taxonomy" id="3362603"/>
    <lineage>
        <taxon>Bacteria</taxon>
        <taxon>Bacillati</taxon>
        <taxon>Actinomycetota</taxon>
        <taxon>Actinomycetes</taxon>
        <taxon>Kineosporiales</taxon>
        <taxon>Kineosporiaceae</taxon>
        <taxon>Spongisporangium</taxon>
    </lineage>
</organism>
<keyword evidence="4" id="KW-1185">Reference proteome</keyword>
<keyword evidence="2" id="KW-0808">Transferase</keyword>
<gene>
    <name evidence="3" type="ORF">ACIB24_21175</name>
</gene>
<protein>
    <submittedName>
        <fullName evidence="3">WecB/TagA/CpsF family glycosyltransferase</fullName>
    </submittedName>
</protein>
<dbReference type="InterPro" id="IPR004629">
    <property type="entry name" value="WecG_TagA_CpsF"/>
</dbReference>
<sequence length="284" mass="30547">MSTTAPANGTVTLGQIPGQLTVTRPPRSRTVLPLRSVRVGPFAVADSSAADLVERLGTPLDRRVVAFALHVGGLNSRRDHRFVRAMRRADVVYTDGKSVELLARAAGARSVQRAATTDIGLPVIRRLGENLGRPARVAVVGARPGVAERAAATIVAETGAVVVHTDHGYHAEWAGPLAEIRRSDPDVVVIGLGMPLEAVMVDARRQELPEALILTCGGWLGFLAGLERRAPELAQRSGLEWAFRMRQQPRLARRYAHGLFSVAGLYVTTSVRRTARRTTGVAGR</sequence>
<evidence type="ECO:0000313" key="3">
    <source>
        <dbReference type="EMBL" id="MFI7589587.1"/>
    </source>
</evidence>
<comment type="caution">
    <text evidence="3">The sequence shown here is derived from an EMBL/GenBank/DDBJ whole genome shotgun (WGS) entry which is preliminary data.</text>
</comment>
<reference evidence="3 4" key="1">
    <citation type="submission" date="2024-10" db="EMBL/GenBank/DDBJ databases">
        <title>The Natural Products Discovery Center: Release of the First 8490 Sequenced Strains for Exploring Actinobacteria Biosynthetic Diversity.</title>
        <authorList>
            <person name="Kalkreuter E."/>
            <person name="Kautsar S.A."/>
            <person name="Yang D."/>
            <person name="Bader C.D."/>
            <person name="Teijaro C.N."/>
            <person name="Fluegel L."/>
            <person name="Davis C.M."/>
            <person name="Simpson J.R."/>
            <person name="Lauterbach L."/>
            <person name="Steele A.D."/>
            <person name="Gui C."/>
            <person name="Meng S."/>
            <person name="Li G."/>
            <person name="Viehrig K."/>
            <person name="Ye F."/>
            <person name="Su P."/>
            <person name="Kiefer A.F."/>
            <person name="Nichols A."/>
            <person name="Cepeda A.J."/>
            <person name="Yan W."/>
            <person name="Fan B."/>
            <person name="Jiang Y."/>
            <person name="Adhikari A."/>
            <person name="Zheng C.-J."/>
            <person name="Schuster L."/>
            <person name="Cowan T.M."/>
            <person name="Smanski M.J."/>
            <person name="Chevrette M.G."/>
            <person name="De Carvalho L.P.S."/>
            <person name="Shen B."/>
        </authorList>
    </citation>
    <scope>NUCLEOTIDE SEQUENCE [LARGE SCALE GENOMIC DNA]</scope>
    <source>
        <strain evidence="3 4">NPDC049639</strain>
    </source>
</reference>